<dbReference type="EMBL" id="DVOD01000008">
    <property type="protein sequence ID" value="HIU91679.1"/>
    <property type="molecule type" value="Genomic_DNA"/>
</dbReference>
<reference evidence="1" key="1">
    <citation type="submission" date="2020-10" db="EMBL/GenBank/DDBJ databases">
        <authorList>
            <person name="Gilroy R."/>
        </authorList>
    </citation>
    <scope>NUCLEOTIDE SEQUENCE</scope>
    <source>
        <strain evidence="1">CHK154-7741</strain>
    </source>
</reference>
<evidence type="ECO:0000313" key="2">
    <source>
        <dbReference type="Proteomes" id="UP000886748"/>
    </source>
</evidence>
<organism evidence="1 2">
    <name type="scientific">Candidatus Limenecus avicola</name>
    <dbReference type="NCBI Taxonomy" id="2840847"/>
    <lineage>
        <taxon>Bacteria</taxon>
        <taxon>Bacillati</taxon>
        <taxon>Bacillota</taxon>
        <taxon>Clostridia</taxon>
        <taxon>Eubacteriales</taxon>
        <taxon>Clostridiaceae</taxon>
        <taxon>Clostridiaceae incertae sedis</taxon>
        <taxon>Candidatus Limenecus</taxon>
    </lineage>
</organism>
<evidence type="ECO:0000313" key="1">
    <source>
        <dbReference type="EMBL" id="HIU91679.1"/>
    </source>
</evidence>
<dbReference type="AlphaFoldDB" id="A0A9D1MYA3"/>
<proteinExistence type="predicted"/>
<sequence>MKIQDISNPYDKNLLFPGKNRVFCNADISCSATVSFKAKTPELYRRMDGWCNFFYDKSGLKKEITEKIPLFKNKKFTFDMYKKLSDEEKNYLRTQIKKPYLKDEYLIIEAKRTIENDAKFFVKLSKRLKNIMDKQYPQGWTLVSIGASPAIFAQILKHLGADAKIVPFSKRLKRDPAFDSINFDKYFNEVGLTKDSFKEKKQMIYTDFVSGGETIRMFENLIKSTGRYRKEDRFEDFSSLFGLNLNVHEEELLNEFFFNKSQIKSYSACPYMNSAIRCENILQLDKQFNWNFASKLMNFAFMDNIETAKNSLPARILPSRILQFLPDLLVNH</sequence>
<protein>
    <submittedName>
        <fullName evidence="1">Uncharacterized protein</fullName>
    </submittedName>
</protein>
<name>A0A9D1MYA3_9CLOT</name>
<comment type="caution">
    <text evidence="1">The sequence shown here is derived from an EMBL/GenBank/DDBJ whole genome shotgun (WGS) entry which is preliminary data.</text>
</comment>
<accession>A0A9D1MYA3</accession>
<dbReference type="Proteomes" id="UP000886748">
    <property type="component" value="Unassembled WGS sequence"/>
</dbReference>
<gene>
    <name evidence="1" type="ORF">IAD26_00945</name>
</gene>
<reference evidence="1" key="2">
    <citation type="journal article" date="2021" name="PeerJ">
        <title>Extensive microbial diversity within the chicken gut microbiome revealed by metagenomics and culture.</title>
        <authorList>
            <person name="Gilroy R."/>
            <person name="Ravi A."/>
            <person name="Getino M."/>
            <person name="Pursley I."/>
            <person name="Horton D.L."/>
            <person name="Alikhan N.F."/>
            <person name="Baker D."/>
            <person name="Gharbi K."/>
            <person name="Hall N."/>
            <person name="Watson M."/>
            <person name="Adriaenssens E.M."/>
            <person name="Foster-Nyarko E."/>
            <person name="Jarju S."/>
            <person name="Secka A."/>
            <person name="Antonio M."/>
            <person name="Oren A."/>
            <person name="Chaudhuri R.R."/>
            <person name="La Ragione R."/>
            <person name="Hildebrand F."/>
            <person name="Pallen M.J."/>
        </authorList>
    </citation>
    <scope>NUCLEOTIDE SEQUENCE</scope>
    <source>
        <strain evidence="1">CHK154-7741</strain>
    </source>
</reference>